<evidence type="ECO:0000256" key="2">
    <source>
        <dbReference type="ARBA" id="ARBA00022475"/>
    </source>
</evidence>
<feature type="transmembrane region" description="Helical" evidence="8">
    <location>
        <begin position="233"/>
        <end position="254"/>
    </location>
</feature>
<feature type="transmembrane region" description="Helical" evidence="8">
    <location>
        <begin position="305"/>
        <end position="333"/>
    </location>
</feature>
<keyword evidence="7" id="KW-0460">Magnesium</keyword>
<keyword evidence="2" id="KW-1003">Cell membrane</keyword>
<evidence type="ECO:0000256" key="3">
    <source>
        <dbReference type="ARBA" id="ARBA00022679"/>
    </source>
</evidence>
<keyword evidence="7" id="KW-0479">Metal-binding</keyword>
<keyword evidence="6 8" id="KW-0472">Membrane</keyword>
<keyword evidence="4 8" id="KW-0812">Transmembrane</keyword>
<evidence type="ECO:0000313" key="9">
    <source>
        <dbReference type="EMBL" id="SJZ41910.1"/>
    </source>
</evidence>
<dbReference type="PROSITE" id="PS01348">
    <property type="entry name" value="MRAY_2"/>
    <property type="match status" value="1"/>
</dbReference>
<evidence type="ECO:0000313" key="10">
    <source>
        <dbReference type="Proteomes" id="UP000190328"/>
    </source>
</evidence>
<feature type="transmembrane region" description="Helical" evidence="8">
    <location>
        <begin position="339"/>
        <end position="362"/>
    </location>
</feature>
<gene>
    <name evidence="9" type="ORF">SAMN02745116_00261</name>
</gene>
<evidence type="ECO:0000256" key="7">
    <source>
        <dbReference type="PIRSR" id="PIRSR600715-1"/>
    </source>
</evidence>
<dbReference type="AlphaFoldDB" id="A0A1T4KHL1"/>
<dbReference type="GO" id="GO:0046872">
    <property type="term" value="F:metal ion binding"/>
    <property type="evidence" value="ECO:0007669"/>
    <property type="project" value="UniProtKB-KW"/>
</dbReference>
<dbReference type="EMBL" id="FUXI01000002">
    <property type="protein sequence ID" value="SJZ41910.1"/>
    <property type="molecule type" value="Genomic_DNA"/>
</dbReference>
<dbReference type="CDD" id="cd06853">
    <property type="entry name" value="GT_WecA_like"/>
    <property type="match status" value="1"/>
</dbReference>
<dbReference type="GO" id="GO:0009103">
    <property type="term" value="P:lipopolysaccharide biosynthetic process"/>
    <property type="evidence" value="ECO:0007669"/>
    <property type="project" value="TreeGrafter"/>
</dbReference>
<accession>A0A1T4KHL1</accession>
<dbReference type="GO" id="GO:0016780">
    <property type="term" value="F:phosphotransferase activity, for other substituted phosphate groups"/>
    <property type="evidence" value="ECO:0007669"/>
    <property type="project" value="InterPro"/>
</dbReference>
<keyword evidence="10" id="KW-1185">Reference proteome</keyword>
<feature type="transmembrane region" description="Helical" evidence="8">
    <location>
        <begin position="64"/>
        <end position="82"/>
    </location>
</feature>
<evidence type="ECO:0000256" key="1">
    <source>
        <dbReference type="ARBA" id="ARBA00004651"/>
    </source>
</evidence>
<dbReference type="GO" id="GO:0005886">
    <property type="term" value="C:plasma membrane"/>
    <property type="evidence" value="ECO:0007669"/>
    <property type="project" value="UniProtKB-SubCell"/>
</dbReference>
<protein>
    <submittedName>
        <fullName evidence="9">UDP-GlcNAc:undecaprenyl-phosphate GlcNAc-1-phosphate transferase</fullName>
    </submittedName>
</protein>
<evidence type="ECO:0000256" key="8">
    <source>
        <dbReference type="SAM" id="Phobius"/>
    </source>
</evidence>
<dbReference type="GO" id="GO:0071555">
    <property type="term" value="P:cell wall organization"/>
    <property type="evidence" value="ECO:0007669"/>
    <property type="project" value="TreeGrafter"/>
</dbReference>
<dbReference type="PANTHER" id="PTHR22926">
    <property type="entry name" value="PHOSPHO-N-ACETYLMURAMOYL-PENTAPEPTIDE-TRANSFERASE"/>
    <property type="match status" value="1"/>
</dbReference>
<comment type="cofactor">
    <cofactor evidence="7">
        <name>Mg(2+)</name>
        <dbReference type="ChEBI" id="CHEBI:18420"/>
    </cofactor>
</comment>
<dbReference type="Pfam" id="PF00953">
    <property type="entry name" value="Glycos_transf_4"/>
    <property type="match status" value="1"/>
</dbReference>
<feature type="binding site" evidence="7">
    <location>
        <position position="176"/>
    </location>
    <ligand>
        <name>Mg(2+)</name>
        <dbReference type="ChEBI" id="CHEBI:18420"/>
    </ligand>
</feature>
<feature type="transmembrane region" description="Helical" evidence="8">
    <location>
        <begin position="158"/>
        <end position="177"/>
    </location>
</feature>
<feature type="transmembrane region" description="Helical" evidence="8">
    <location>
        <begin position="260"/>
        <end position="284"/>
    </location>
</feature>
<feature type="transmembrane region" description="Helical" evidence="8">
    <location>
        <begin position="94"/>
        <end position="112"/>
    </location>
</feature>
<evidence type="ECO:0000256" key="5">
    <source>
        <dbReference type="ARBA" id="ARBA00022989"/>
    </source>
</evidence>
<organism evidence="9 10">
    <name type="scientific">Pilibacter termitis</name>
    <dbReference type="NCBI Taxonomy" id="263852"/>
    <lineage>
        <taxon>Bacteria</taxon>
        <taxon>Bacillati</taxon>
        <taxon>Bacillota</taxon>
        <taxon>Bacilli</taxon>
        <taxon>Lactobacillales</taxon>
        <taxon>Enterococcaceae</taxon>
        <taxon>Pilibacter</taxon>
    </lineage>
</organism>
<name>A0A1T4KHL1_9ENTE</name>
<dbReference type="GO" id="GO:0044038">
    <property type="term" value="P:cell wall macromolecule biosynthetic process"/>
    <property type="evidence" value="ECO:0007669"/>
    <property type="project" value="TreeGrafter"/>
</dbReference>
<reference evidence="9 10" key="1">
    <citation type="submission" date="2017-02" db="EMBL/GenBank/DDBJ databases">
        <authorList>
            <person name="Peterson S.W."/>
        </authorList>
    </citation>
    <scope>NUCLEOTIDE SEQUENCE [LARGE SCALE GENOMIC DNA]</scope>
    <source>
        <strain evidence="9 10">ATCC BAA-1030</strain>
    </source>
</reference>
<sequence>MIVTSSRMIESWIIMGFTISYIITLFITVFISLLLTPLVKKLAFKIGAVDVPNKRRINKTTMPTAGGLAIFLAFAFSTLVLINRQLIEVDYFRYVLPIVVSGGMIVVTGLIDDIREIRPWQKSIGILLASCVIYFFTEVHFDSITIPGIVRWLSLPDYISFPLTIIWIFALTNAVNLIDGLDGLVSGVSIISLTTVGIVGFFFLPLQSVFIPITIFALVAAIIGFFPHNYHPATIYLGDTGALFIGFMISVMSLQGLKNATFVAVLTPMFVLGVPITDTLFAIIRRKLNNQSVTSPDRAHLHHRLLALGFSHRAAVLTIYGISLVFSFIALLLNYTSKIGIILLVIAAIFGIELFIELIGVLGENRQPLLKALKVIGNRDYRQKIHKRKERMKEIKRVLKKNEKGEG</sequence>
<keyword evidence="5 8" id="KW-1133">Transmembrane helix</keyword>
<dbReference type="STRING" id="263852.SAMN02745116_00261"/>
<keyword evidence="3 9" id="KW-0808">Transferase</keyword>
<feature type="binding site" evidence="7">
    <location>
        <position position="239"/>
    </location>
    <ligand>
        <name>Mg(2+)</name>
        <dbReference type="ChEBI" id="CHEBI:18420"/>
    </ligand>
</feature>
<comment type="subcellular location">
    <subcellularLocation>
        <location evidence="1">Cell membrane</location>
        <topology evidence="1">Multi-pass membrane protein</topology>
    </subcellularLocation>
</comment>
<dbReference type="Proteomes" id="UP000190328">
    <property type="component" value="Unassembled WGS sequence"/>
</dbReference>
<proteinExistence type="predicted"/>
<feature type="transmembrane region" description="Helical" evidence="8">
    <location>
        <begin position="12"/>
        <end position="35"/>
    </location>
</feature>
<dbReference type="InterPro" id="IPR000715">
    <property type="entry name" value="Glycosyl_transferase_4"/>
</dbReference>
<feature type="transmembrane region" description="Helical" evidence="8">
    <location>
        <begin position="209"/>
        <end position="226"/>
    </location>
</feature>
<feature type="transmembrane region" description="Helical" evidence="8">
    <location>
        <begin position="184"/>
        <end position="203"/>
    </location>
</feature>
<dbReference type="InterPro" id="IPR018480">
    <property type="entry name" value="PNAcMuramoyl-5peptid_Trfase_CS"/>
</dbReference>
<feature type="transmembrane region" description="Helical" evidence="8">
    <location>
        <begin position="124"/>
        <end position="146"/>
    </location>
</feature>
<evidence type="ECO:0000256" key="4">
    <source>
        <dbReference type="ARBA" id="ARBA00022692"/>
    </source>
</evidence>
<evidence type="ECO:0000256" key="6">
    <source>
        <dbReference type="ARBA" id="ARBA00023136"/>
    </source>
</evidence>
<dbReference type="PANTHER" id="PTHR22926:SF3">
    <property type="entry name" value="UNDECAPRENYL-PHOSPHATE ALPHA-N-ACETYLGLUCOSAMINYL 1-PHOSPHATE TRANSFERASE"/>
    <property type="match status" value="1"/>
</dbReference>